<gene>
    <name evidence="3" type="ORF">I4641_14035</name>
</gene>
<dbReference type="Proteomes" id="UP000729733">
    <property type="component" value="Unassembled WGS sequence"/>
</dbReference>
<evidence type="ECO:0000313" key="3">
    <source>
        <dbReference type="EMBL" id="MCC0178100.1"/>
    </source>
</evidence>
<dbReference type="SUPFAM" id="SSF53335">
    <property type="entry name" value="S-adenosyl-L-methionine-dependent methyltransferases"/>
    <property type="match status" value="1"/>
</dbReference>
<dbReference type="RefSeq" id="WP_229641166.1">
    <property type="nucleotide sequence ID" value="NZ_JADWDC010000035.1"/>
</dbReference>
<organism evidence="3 4">
    <name type="scientific">Waterburya agarophytonicola KI4</name>
    <dbReference type="NCBI Taxonomy" id="2874699"/>
    <lineage>
        <taxon>Bacteria</taxon>
        <taxon>Bacillati</taxon>
        <taxon>Cyanobacteriota</taxon>
        <taxon>Cyanophyceae</taxon>
        <taxon>Pleurocapsales</taxon>
        <taxon>Hyellaceae</taxon>
        <taxon>Waterburya</taxon>
        <taxon>Waterburya agarophytonicola</taxon>
    </lineage>
</organism>
<evidence type="ECO:0000313" key="4">
    <source>
        <dbReference type="Proteomes" id="UP000729733"/>
    </source>
</evidence>
<comment type="caution">
    <text evidence="3">The sequence shown here is derived from an EMBL/GenBank/DDBJ whole genome shotgun (WGS) entry which is preliminary data.</text>
</comment>
<dbReference type="PANTHER" id="PTHR12049">
    <property type="entry name" value="PROTEIN ARGININE METHYLTRANSFERASE NDUFAF7, MITOCHONDRIAL"/>
    <property type="match status" value="1"/>
</dbReference>
<evidence type="ECO:0000256" key="2">
    <source>
        <dbReference type="ARBA" id="ARBA00022679"/>
    </source>
</evidence>
<dbReference type="EMBL" id="JADWDC010000035">
    <property type="protein sequence ID" value="MCC0178100.1"/>
    <property type="molecule type" value="Genomic_DNA"/>
</dbReference>
<sequence>MNFKPLKQILVEKITNSFEGRITFAQYMALVLYHPEYGYYNSPEIVIGKGGDFFTSSSLGQDFGELLAIQLHQMWQNLGCPNPFYLVEMGAGNGQLAQDILNYFQFENNQLLIKALKYIIIEQSPALAIAQKKLLKSFTAFDLTWKTLSDIPDDSVVGCFFSNELVDAFPVHLVTKESGRLQEVYISLDREELTEIIYPISSDQISQYFDLVKIDLSDPQYPSNYRTEVNLNALNWLYIVSAKLRRGYILTIDYGYPANKYYRPSRDRGTLQCYFQHRRHNNPYANLGYQDITTHVDFTALEVQGESCNLETIGFTQQGLFLMALGLGDRLNDLSSGKYSISQIFQRRDALHQLIDPTGLGNFGVLIQGKNLTKSEKFLKGLTIPTI</sequence>
<dbReference type="GO" id="GO:0032259">
    <property type="term" value="P:methylation"/>
    <property type="evidence" value="ECO:0007669"/>
    <property type="project" value="UniProtKB-KW"/>
</dbReference>
<dbReference type="InterPro" id="IPR003788">
    <property type="entry name" value="NDUFAF7"/>
</dbReference>
<dbReference type="GO" id="GO:0035243">
    <property type="term" value="F:protein-arginine omega-N symmetric methyltransferase activity"/>
    <property type="evidence" value="ECO:0007669"/>
    <property type="project" value="TreeGrafter"/>
</dbReference>
<dbReference type="Gene3D" id="3.40.50.12710">
    <property type="match status" value="1"/>
</dbReference>
<proteinExistence type="predicted"/>
<keyword evidence="4" id="KW-1185">Reference proteome</keyword>
<name>A0A964BUE4_9CYAN</name>
<dbReference type="InterPro" id="IPR029063">
    <property type="entry name" value="SAM-dependent_MTases_sf"/>
</dbReference>
<evidence type="ECO:0000256" key="1">
    <source>
        <dbReference type="ARBA" id="ARBA00022603"/>
    </source>
</evidence>
<protein>
    <submittedName>
        <fullName evidence="3">Class I SAM-dependent methyltransferase</fullName>
    </submittedName>
</protein>
<reference evidence="3" key="1">
    <citation type="journal article" date="2021" name="Antonie Van Leeuwenhoek">
        <title>Draft genome and description of Waterburya agarophytonicola gen. nov. sp. nov. (Pleurocapsales, Cyanobacteria): a seaweed symbiont.</title>
        <authorList>
            <person name="Bonthond G."/>
            <person name="Shalygin S."/>
            <person name="Bayer T."/>
            <person name="Weinberger F."/>
        </authorList>
    </citation>
    <scope>NUCLEOTIDE SEQUENCE</scope>
    <source>
        <strain evidence="3">KI4</strain>
    </source>
</reference>
<dbReference type="InterPro" id="IPR038375">
    <property type="entry name" value="NDUFAF7_sf"/>
</dbReference>
<dbReference type="Pfam" id="PF02636">
    <property type="entry name" value="Methyltransf_28"/>
    <property type="match status" value="1"/>
</dbReference>
<dbReference type="AlphaFoldDB" id="A0A964BUE4"/>
<keyword evidence="2" id="KW-0808">Transferase</keyword>
<accession>A0A964BUE4</accession>
<keyword evidence="1 3" id="KW-0489">Methyltransferase</keyword>
<dbReference type="PANTHER" id="PTHR12049:SF7">
    <property type="entry name" value="PROTEIN ARGININE METHYLTRANSFERASE NDUFAF7, MITOCHONDRIAL"/>
    <property type="match status" value="1"/>
</dbReference>